<dbReference type="Pfam" id="PF23706">
    <property type="entry name" value="Rv1893"/>
    <property type="match status" value="1"/>
</dbReference>
<organism evidence="2 3">
    <name type="scientific">Mycobacterium alsense</name>
    <dbReference type="NCBI Taxonomy" id="324058"/>
    <lineage>
        <taxon>Bacteria</taxon>
        <taxon>Bacillati</taxon>
        <taxon>Actinomycetota</taxon>
        <taxon>Actinomycetes</taxon>
        <taxon>Mycobacteriales</taxon>
        <taxon>Mycobacteriaceae</taxon>
        <taxon>Mycobacterium</taxon>
    </lineage>
</organism>
<evidence type="ECO:0000256" key="1">
    <source>
        <dbReference type="SAM" id="MobiDB-lite"/>
    </source>
</evidence>
<feature type="region of interest" description="Disordered" evidence="1">
    <location>
        <begin position="63"/>
        <end position="87"/>
    </location>
</feature>
<reference evidence="2 3" key="1">
    <citation type="submission" date="2016-06" db="EMBL/GenBank/DDBJ databases">
        <authorList>
            <person name="Sutton G."/>
            <person name="Brinkac L."/>
            <person name="Sanka R."/>
            <person name="Adams M."/>
            <person name="Lau E."/>
            <person name="Sam S."/>
            <person name="Sreng N."/>
            <person name="Him V."/>
            <person name="Kerleguer A."/>
            <person name="Cheng S."/>
        </authorList>
    </citation>
    <scope>NUCLEOTIDE SEQUENCE [LARGE SCALE GENOMIC DNA]</scope>
    <source>
        <strain evidence="2 3">E2978</strain>
    </source>
</reference>
<comment type="caution">
    <text evidence="2">The sequence shown here is derived from an EMBL/GenBank/DDBJ whole genome shotgun (WGS) entry which is preliminary data.</text>
</comment>
<dbReference type="EMBL" id="LZIT01000087">
    <property type="protein sequence ID" value="OBG41952.1"/>
    <property type="molecule type" value="Genomic_DNA"/>
</dbReference>
<accession>A0ABD6P6C1</accession>
<protein>
    <recommendedName>
        <fullName evidence="4">Antitoxin</fullName>
    </recommendedName>
</protein>
<dbReference type="AlphaFoldDB" id="A0ABD6P6C1"/>
<proteinExistence type="predicted"/>
<dbReference type="Proteomes" id="UP000092086">
    <property type="component" value="Unassembled WGS sequence"/>
</dbReference>
<dbReference type="InterPro" id="IPR057513">
    <property type="entry name" value="Rv1893"/>
</dbReference>
<evidence type="ECO:0000313" key="3">
    <source>
        <dbReference type="Proteomes" id="UP000092086"/>
    </source>
</evidence>
<name>A0ABD6P6C1_9MYCO</name>
<dbReference type="RefSeq" id="WP_068207525.1">
    <property type="nucleotide sequence ID" value="NZ_LZIT01000087.1"/>
</dbReference>
<evidence type="ECO:0008006" key="4">
    <source>
        <dbReference type="Google" id="ProtNLM"/>
    </source>
</evidence>
<evidence type="ECO:0000313" key="2">
    <source>
        <dbReference type="EMBL" id="OBG41952.1"/>
    </source>
</evidence>
<feature type="compositionally biased region" description="Acidic residues" evidence="1">
    <location>
        <begin position="69"/>
        <end position="87"/>
    </location>
</feature>
<gene>
    <name evidence="2" type="ORF">A5672_12035</name>
</gene>
<sequence>MGFNPKDAVDAARDITTNAVEKASDIVENASDIIRGDIAGGASGIIQSSIDIATHAVDRAKEVFTGRDDPDDPDVDLEGDLSDLDDE</sequence>